<proteinExistence type="predicted"/>
<dbReference type="InterPro" id="IPR036514">
    <property type="entry name" value="SGNH_hydro_sf"/>
</dbReference>
<dbReference type="Pfam" id="PF13472">
    <property type="entry name" value="Lipase_GDSL_2"/>
    <property type="match status" value="1"/>
</dbReference>
<dbReference type="OrthoDB" id="9777593at2"/>
<gene>
    <name evidence="2" type="ORF">KKC1_06150</name>
</gene>
<dbReference type="CDD" id="cd04501">
    <property type="entry name" value="SGNH_hydrolase_like_4"/>
    <property type="match status" value="1"/>
</dbReference>
<dbReference type="GO" id="GO:0004622">
    <property type="term" value="F:phosphatidylcholine lysophospholipase activity"/>
    <property type="evidence" value="ECO:0007669"/>
    <property type="project" value="TreeGrafter"/>
</dbReference>
<keyword evidence="3" id="KW-1185">Reference proteome</keyword>
<dbReference type="PANTHER" id="PTHR30383:SF5">
    <property type="entry name" value="SGNH HYDROLASE-TYPE ESTERASE DOMAIN-CONTAINING PROTEIN"/>
    <property type="match status" value="1"/>
</dbReference>
<dbReference type="SUPFAM" id="SSF52266">
    <property type="entry name" value="SGNH hydrolase"/>
    <property type="match status" value="1"/>
</dbReference>
<dbReference type="InterPro" id="IPR051532">
    <property type="entry name" value="Ester_Hydrolysis_Enzymes"/>
</dbReference>
<dbReference type="InterPro" id="IPR013830">
    <property type="entry name" value="SGNH_hydro"/>
</dbReference>
<reference evidence="3" key="1">
    <citation type="journal article" date="2017" name="Appl. Environ. Microbiol.">
        <title>Genomic analysis of Calderihabitans maritimus KKC1, a thermophilic hydrogenogenic carboxydotrophic bacterium isolated from marine sediment.</title>
        <authorList>
            <person name="Omae K."/>
            <person name="Yoneda Y."/>
            <person name="Fukuyama Y."/>
            <person name="Yoshida T."/>
            <person name="Sako Y."/>
        </authorList>
    </citation>
    <scope>NUCLEOTIDE SEQUENCE [LARGE SCALE GENOMIC DNA]</scope>
    <source>
        <strain evidence="3">KKC1</strain>
    </source>
</reference>
<dbReference type="RefSeq" id="WP_088552983.1">
    <property type="nucleotide sequence ID" value="NZ_BDGJ01000018.1"/>
</dbReference>
<comment type="caution">
    <text evidence="2">The sequence shown here is derived from an EMBL/GenBank/DDBJ whole genome shotgun (WGS) entry which is preliminary data.</text>
</comment>
<evidence type="ECO:0000259" key="1">
    <source>
        <dbReference type="Pfam" id="PF13472"/>
    </source>
</evidence>
<dbReference type="EMBL" id="BDGJ01000018">
    <property type="protein sequence ID" value="GAW91453.1"/>
    <property type="molecule type" value="Genomic_DNA"/>
</dbReference>
<name>A0A1Z5HPK4_9FIRM</name>
<accession>A0A1Z5HPK4</accession>
<dbReference type="Gene3D" id="3.40.50.1110">
    <property type="entry name" value="SGNH hydrolase"/>
    <property type="match status" value="1"/>
</dbReference>
<evidence type="ECO:0000313" key="3">
    <source>
        <dbReference type="Proteomes" id="UP000197032"/>
    </source>
</evidence>
<organism evidence="2 3">
    <name type="scientific">Calderihabitans maritimus</name>
    <dbReference type="NCBI Taxonomy" id="1246530"/>
    <lineage>
        <taxon>Bacteria</taxon>
        <taxon>Bacillati</taxon>
        <taxon>Bacillota</taxon>
        <taxon>Clostridia</taxon>
        <taxon>Neomoorellales</taxon>
        <taxon>Calderihabitantaceae</taxon>
        <taxon>Calderihabitans</taxon>
    </lineage>
</organism>
<evidence type="ECO:0000313" key="2">
    <source>
        <dbReference type="EMBL" id="GAW91453.1"/>
    </source>
</evidence>
<dbReference type="Proteomes" id="UP000197032">
    <property type="component" value="Unassembled WGS sequence"/>
</dbReference>
<dbReference type="PANTHER" id="PTHR30383">
    <property type="entry name" value="THIOESTERASE 1/PROTEASE 1/LYSOPHOSPHOLIPASE L1"/>
    <property type="match status" value="1"/>
</dbReference>
<protein>
    <submittedName>
        <fullName evidence="2">G-D-S-L family lipolytic protein</fullName>
    </submittedName>
</protein>
<feature type="domain" description="SGNH hydrolase-type esterase" evidence="1">
    <location>
        <begin position="10"/>
        <end position="172"/>
    </location>
</feature>
<dbReference type="AlphaFoldDB" id="A0A1Z5HPK4"/>
<sequence length="193" mass="21748">MDSPIKKVVCLGDSITYGYPFGPSWSWVYLTEKKTGIPMENRGINGDTTEDMLRRFDKHVTEANPSHVILLGGTNDAAVGRNLNYILGNFCRLVSKARENNIQPILGLLVPSLDLFLEAQLQKIRHRLRDYARQEGLVIIDFFSALLNEGTGKAEERYFIDDVHPSREGYQAMAQVAADTLREIGQTARHQLL</sequence>